<dbReference type="InterPro" id="IPR009738">
    <property type="entry name" value="BAT2_N"/>
</dbReference>
<feature type="compositionally biased region" description="Basic and acidic residues" evidence="2">
    <location>
        <begin position="439"/>
        <end position="477"/>
    </location>
</feature>
<evidence type="ECO:0000256" key="1">
    <source>
        <dbReference type="ARBA" id="ARBA00022553"/>
    </source>
</evidence>
<evidence type="ECO:0000256" key="2">
    <source>
        <dbReference type="SAM" id="MobiDB-lite"/>
    </source>
</evidence>
<feature type="compositionally biased region" description="Low complexity" evidence="2">
    <location>
        <begin position="645"/>
        <end position="656"/>
    </location>
</feature>
<dbReference type="PANTHER" id="PTHR14038">
    <property type="entry name" value="BAT2 HLA-B-ASSOCIATED TRANSCRIPT 2"/>
    <property type="match status" value="1"/>
</dbReference>
<feature type="compositionally biased region" description="Polar residues" evidence="2">
    <location>
        <begin position="36"/>
        <end position="46"/>
    </location>
</feature>
<feature type="compositionally biased region" description="Basic and acidic residues" evidence="2">
    <location>
        <begin position="1330"/>
        <end position="1364"/>
    </location>
</feature>
<feature type="compositionally biased region" description="Low complexity" evidence="2">
    <location>
        <begin position="1195"/>
        <end position="1207"/>
    </location>
</feature>
<protein>
    <recommendedName>
        <fullName evidence="3">BAT2 N-terminal domain-containing protein</fullName>
    </recommendedName>
</protein>
<accession>A0A8S9XRX7</accession>
<feature type="compositionally biased region" description="Pro residues" evidence="2">
    <location>
        <begin position="2177"/>
        <end position="2189"/>
    </location>
</feature>
<feature type="compositionally biased region" description="Polar residues" evidence="2">
    <location>
        <begin position="2097"/>
        <end position="2124"/>
    </location>
</feature>
<keyword evidence="1" id="KW-0597">Phosphoprotein</keyword>
<feature type="compositionally biased region" description="Polar residues" evidence="2">
    <location>
        <begin position="2145"/>
        <end position="2156"/>
    </location>
</feature>
<feature type="domain" description="BAT2 N-terminal" evidence="3">
    <location>
        <begin position="35"/>
        <end position="215"/>
    </location>
</feature>
<feature type="compositionally biased region" description="Gly residues" evidence="2">
    <location>
        <begin position="1177"/>
        <end position="1194"/>
    </location>
</feature>
<feature type="compositionally biased region" description="Basic and acidic residues" evidence="2">
    <location>
        <begin position="1255"/>
        <end position="1266"/>
    </location>
</feature>
<feature type="compositionally biased region" description="Low complexity" evidence="2">
    <location>
        <begin position="2190"/>
        <end position="2214"/>
    </location>
</feature>
<feature type="compositionally biased region" description="Basic and acidic residues" evidence="2">
    <location>
        <begin position="794"/>
        <end position="811"/>
    </location>
</feature>
<evidence type="ECO:0000313" key="5">
    <source>
        <dbReference type="Proteomes" id="UP000466442"/>
    </source>
</evidence>
<feature type="compositionally biased region" description="Pro residues" evidence="2">
    <location>
        <begin position="155"/>
        <end position="169"/>
    </location>
</feature>
<feature type="compositionally biased region" description="Polar residues" evidence="2">
    <location>
        <begin position="1469"/>
        <end position="1483"/>
    </location>
</feature>
<feature type="compositionally biased region" description="Basic and acidic residues" evidence="2">
    <location>
        <begin position="1004"/>
        <end position="1031"/>
    </location>
</feature>
<feature type="compositionally biased region" description="Basic and acidic residues" evidence="2">
    <location>
        <begin position="506"/>
        <end position="521"/>
    </location>
</feature>
<dbReference type="OrthoDB" id="1939715at2759"/>
<feature type="compositionally biased region" description="Basic and acidic residues" evidence="2">
    <location>
        <begin position="1106"/>
        <end position="1162"/>
    </location>
</feature>
<proteinExistence type="predicted"/>
<feature type="compositionally biased region" description="Gly residues" evidence="2">
    <location>
        <begin position="1366"/>
        <end position="1375"/>
    </location>
</feature>
<feature type="compositionally biased region" description="Basic and acidic residues" evidence="2">
    <location>
        <begin position="1221"/>
        <end position="1238"/>
    </location>
</feature>
<evidence type="ECO:0000313" key="4">
    <source>
        <dbReference type="EMBL" id="KAF6211713.1"/>
    </source>
</evidence>
<gene>
    <name evidence="4" type="ORF">GE061_012227</name>
</gene>
<feature type="compositionally biased region" description="Basic and acidic residues" evidence="2">
    <location>
        <begin position="704"/>
        <end position="727"/>
    </location>
</feature>
<feature type="compositionally biased region" description="Low complexity" evidence="2">
    <location>
        <begin position="2157"/>
        <end position="2173"/>
    </location>
</feature>
<feature type="compositionally biased region" description="Low complexity" evidence="2">
    <location>
        <begin position="113"/>
        <end position="154"/>
    </location>
</feature>
<feature type="compositionally biased region" description="Acidic residues" evidence="2">
    <location>
        <begin position="427"/>
        <end position="438"/>
    </location>
</feature>
<feature type="compositionally biased region" description="Polar residues" evidence="2">
    <location>
        <begin position="2027"/>
        <end position="2046"/>
    </location>
</feature>
<feature type="compositionally biased region" description="Polar residues" evidence="2">
    <location>
        <begin position="2067"/>
        <end position="2085"/>
    </location>
</feature>
<feature type="compositionally biased region" description="Pro residues" evidence="2">
    <location>
        <begin position="270"/>
        <end position="281"/>
    </location>
</feature>
<dbReference type="Pfam" id="PF07001">
    <property type="entry name" value="BAT2_N"/>
    <property type="match status" value="1"/>
</dbReference>
<feature type="compositionally biased region" description="Basic and acidic residues" evidence="2">
    <location>
        <begin position="616"/>
        <end position="636"/>
    </location>
</feature>
<feature type="compositionally biased region" description="Polar residues" evidence="2">
    <location>
        <begin position="601"/>
        <end position="610"/>
    </location>
</feature>
<evidence type="ECO:0000259" key="3">
    <source>
        <dbReference type="Pfam" id="PF07001"/>
    </source>
</evidence>
<feature type="compositionally biased region" description="Polar residues" evidence="2">
    <location>
        <begin position="1410"/>
        <end position="1422"/>
    </location>
</feature>
<dbReference type="EMBL" id="WIXP02000004">
    <property type="protein sequence ID" value="KAF6211713.1"/>
    <property type="molecule type" value="Genomic_DNA"/>
</dbReference>
<feature type="compositionally biased region" description="Polar residues" evidence="2">
    <location>
        <begin position="197"/>
        <end position="208"/>
    </location>
</feature>
<feature type="compositionally biased region" description="Gly residues" evidence="2">
    <location>
        <begin position="213"/>
        <end position="234"/>
    </location>
</feature>
<feature type="compositionally biased region" description="Basic and acidic residues" evidence="2">
    <location>
        <begin position="382"/>
        <end position="396"/>
    </location>
</feature>
<feature type="compositionally biased region" description="Polar residues" evidence="2">
    <location>
        <begin position="2222"/>
        <end position="2235"/>
    </location>
</feature>
<reference evidence="4" key="1">
    <citation type="journal article" date="2021" name="Mol. Ecol. Resour.">
        <title>Apolygus lucorum genome provides insights into omnivorousness and mesophyll feeding.</title>
        <authorList>
            <person name="Liu Y."/>
            <person name="Liu H."/>
            <person name="Wang H."/>
            <person name="Huang T."/>
            <person name="Liu B."/>
            <person name="Yang B."/>
            <person name="Yin L."/>
            <person name="Li B."/>
            <person name="Zhang Y."/>
            <person name="Zhang S."/>
            <person name="Jiang F."/>
            <person name="Zhang X."/>
            <person name="Ren Y."/>
            <person name="Wang B."/>
            <person name="Wang S."/>
            <person name="Lu Y."/>
            <person name="Wu K."/>
            <person name="Fan W."/>
            <person name="Wang G."/>
        </authorList>
    </citation>
    <scope>NUCLEOTIDE SEQUENCE</scope>
    <source>
        <strain evidence="4">12Hb</strain>
    </source>
</reference>
<feature type="compositionally biased region" description="Polar residues" evidence="2">
    <location>
        <begin position="1380"/>
        <end position="1398"/>
    </location>
</feature>
<dbReference type="PANTHER" id="PTHR14038:SF0">
    <property type="entry name" value="LP18708P"/>
    <property type="match status" value="1"/>
</dbReference>
<feature type="compositionally biased region" description="Basic and acidic residues" evidence="2">
    <location>
        <begin position="818"/>
        <end position="865"/>
    </location>
</feature>
<feature type="compositionally biased region" description="Basic and acidic residues" evidence="2">
    <location>
        <begin position="1291"/>
        <end position="1318"/>
    </location>
</feature>
<keyword evidence="5" id="KW-1185">Reference proteome</keyword>
<organism evidence="4 5">
    <name type="scientific">Apolygus lucorum</name>
    <name type="common">Small green plant bug</name>
    <name type="synonym">Lygocoris lucorum</name>
    <dbReference type="NCBI Taxonomy" id="248454"/>
    <lineage>
        <taxon>Eukaryota</taxon>
        <taxon>Metazoa</taxon>
        <taxon>Ecdysozoa</taxon>
        <taxon>Arthropoda</taxon>
        <taxon>Hexapoda</taxon>
        <taxon>Insecta</taxon>
        <taxon>Pterygota</taxon>
        <taxon>Neoptera</taxon>
        <taxon>Paraneoptera</taxon>
        <taxon>Hemiptera</taxon>
        <taxon>Heteroptera</taxon>
        <taxon>Panheteroptera</taxon>
        <taxon>Cimicomorpha</taxon>
        <taxon>Miridae</taxon>
        <taxon>Mirini</taxon>
        <taxon>Apolygus</taxon>
    </lineage>
</organism>
<feature type="compositionally biased region" description="Polar residues" evidence="2">
    <location>
        <begin position="1050"/>
        <end position="1064"/>
    </location>
</feature>
<dbReference type="Proteomes" id="UP000466442">
    <property type="component" value="Unassembled WGS sequence"/>
</dbReference>
<feature type="region of interest" description="Disordered" evidence="2">
    <location>
        <begin position="1469"/>
        <end position="1510"/>
    </location>
</feature>
<feature type="compositionally biased region" description="Pro residues" evidence="2">
    <location>
        <begin position="312"/>
        <end position="330"/>
    </location>
</feature>
<comment type="caution">
    <text evidence="4">The sequence shown here is derived from an EMBL/GenBank/DDBJ whole genome shotgun (WGS) entry which is preliminary data.</text>
</comment>
<dbReference type="InterPro" id="IPR033184">
    <property type="entry name" value="PRRC2"/>
</dbReference>
<feature type="region of interest" description="Disordered" evidence="2">
    <location>
        <begin position="2027"/>
        <end position="2271"/>
    </location>
</feature>
<feature type="region of interest" description="Disordered" evidence="2">
    <location>
        <begin position="425"/>
        <end position="916"/>
    </location>
</feature>
<feature type="region of interest" description="Disordered" evidence="2">
    <location>
        <begin position="1"/>
        <end position="396"/>
    </location>
</feature>
<dbReference type="GO" id="GO:0030154">
    <property type="term" value="P:cell differentiation"/>
    <property type="evidence" value="ECO:0007669"/>
    <property type="project" value="TreeGrafter"/>
</dbReference>
<name>A0A8S9XRX7_APOLU</name>
<feature type="compositionally biased region" description="Basic and acidic residues" evidence="2">
    <location>
        <begin position="528"/>
        <end position="569"/>
    </location>
</feature>
<feature type="compositionally biased region" description="Low complexity" evidence="2">
    <location>
        <begin position="1495"/>
        <end position="1506"/>
    </location>
</feature>
<feature type="compositionally biased region" description="Basic and acidic residues" evidence="2">
    <location>
        <begin position="2238"/>
        <end position="2250"/>
    </location>
</feature>
<feature type="region of interest" description="Disordered" evidence="2">
    <location>
        <begin position="964"/>
        <end position="1422"/>
    </location>
</feature>
<feature type="compositionally biased region" description="Basic and acidic residues" evidence="2">
    <location>
        <begin position="757"/>
        <end position="782"/>
    </location>
</feature>
<sequence>MLQYEEFNSIIPFRRPSSSNVSVPEYPIERTESEDINNLYNQTSRGESSEPHQQKSTQPRRHGMQPLGKVPSTRRPPANLPSLKSEHSGNDPSVSLVPFGGTGWGSKPGEMGPSPASQPTSQATTPTPVSTVTQTHGSSAPAAAGIGMPAAPTNIAPPPAPVAQPPPMMKPIIGNTSSGDKTWSSVTCGDSGPSFLAHQSPQFQQEFPSLSGEGAGQAPPGGGAGGGGGKGPGAGADIQYGPGPSLRPQTEGSWIGGGGARAAGSSGPPVISPPSHPPQHPYLPQEIVGGSQSGGAPRSNLGPYGAGGVPVGLPPPGGPPPPSSSAPPVPSQFRNVMPNFLQKSAGFSGFPPPTSTSSSNFQNNIRPPRFNPPDMNRFNPSRHADPEDLIPRPIIKEEDLSRMDEIARDNGWAANNYIDYNQKIAFSDDESTGIDDDKEAIKEKNRDSDRKEQNRMEMDTERDSKDRDSKPVDRMGPNEKQIWAGRGAGAGPVDFRQYSRPPHSMVSEHEDDHWSEKRRQTSENIKQVTEKAKQRKEEEEKKFEESRSKPSIDNDKCKGKKEDGGDMLHHNTSPMSEWNKDDMSKGGMMSHPPPPPKETMNESGGNNFRLMTQIEGRNDVMRDRERFRNDRMDGGRNFHQAPRFQKQQMGQQQVRQPPSNAYDGGSGRWSNQNSHGGGGQMNFPAKGAVSGRRGGGQPDSGDLQDDRFLHKDDKMGRSHNDERDRYRPNARNDGAHDSNRKNNYYDGPPDYNRSHHREFDHNNRERNKDSDYRPRDRDELVWEGRLGSNASWDKQYDDKSQGRKKANDSFHKSQTPYGDDRDLDRPQRPESRDRPDRPPRPDSRDSRASRESRNSRDSLKEDNKSIPESSDFSWGLSDYDKESKDDKIRKKDVPKDEKRDGVNNLQMLRREGHVPGPITKEKMVAYEIKQQLSKTEKKEIISSTLINSVPEEDTRSKLAPLAPQLPASSASDTWPENLDVPVPGSLIKEDSPTIMPLVPASEDIADKSPKEDQSFDKKKDGGGMKEKDGKNLRGGRGLRTGSRQGERPYNPNSSNFYFQRNASGPSPYPRDNNRRRGQGKGGMKDKREFGSDSDGSLDEISASTESGKEDKKSDRRQPPRSSRSGERKKDKDERNNRETKKIDNEKGLGSRKHGYDSVRKEGGFAPRGEPSRRGRGGYRTGGRGSLGNVGGHYGPPGSKSPFPSSSGQLLDNKSQEEDDKLIEKPLDMDHLLSSDADKSKHKSQHQGNITGGNRLPKDSRKSDVVNKGKAMRSKGGSGEERDSTSEAGSDSDTKKPPRNMQKTDKNKSNQRAAVDKRAPYNTAHMNGRPSRSDDGKDNGFQEVKGKKMGKESRPLSRGRKDIKGKNGAGAPGVGSGLLPKNNNSSSKTFQRESWTNNKPPRLQKLDNVRKQQQLAQQQDVSEMNKINQNAVPLFSSTIRDVTCNMTPAPPPTKSAWEKPITAALRAPSPTNTLHLTSSISNPSEKPGMEIPDHVQSGTSSQTSSPSADKVMSAKLGGGVVDKGMLDGANPPVQTLVFENTNYKTPELAMKSKYSLKPNQRIDKGRGNLDEELEGATHGIGSLSFKTGVDLKSCDNKTQESLQMQMTFKNEDNADMKLDFPFDADFSTPQLTDDKTNIPRSIHLGQSSAELNQKIASVKKVWDTAGSAMEHQHLVDESHVVSTSSSSFTPNFGGGVDSALDHPSAHQVDDNTFNNADVYGSGMQVASTGYAVSAAAMMKPDPTNPVSGVKPPPQQAAVMSTAIGAHSGQSLSSPPPSFNQAGPFGYQAQYSGMPTIPSPPAVLVNPQGAQVAANTQDFVQGHPYPFNSPMLSSQTQRSSFSQQHTFNPYRLSQNLNQPTTFGQPPGSVYIQPQQTGNAPPELFPHVGPYSLPPSYGQSQMSNNPSTVLIASSNNSSLMSASVKSSPQQPHGTPTLGAIGTKASFQNSQIQMGYMSYEHSLMPSYLPTSPLVTQRHGGGNVTNAMPPSSSFYSGSTAPNAFSSLLNSNNQTMHSAATAFGMQTFNTASAANQGAAPPSSNVGHPSFSSMGHFRATPPSYGMKPGGQHQPDASKSPSNNQDCLSNSVFGSAGGGGGQIPSPKSRTTGGSSNSGKQVSVSPQQPSPTQTHHKYPSYPQQNMVGQPPPNSQAGPQRTGSQLGSAVRSNNGNGASGVNVKYPAGPPGPIQRPGPNPYQQQQQVMHAYAVQQQQQQARRQQPLGRLSQHKNNFFISQGNSVKLESGMEVKGDPDKFMDNGSSSAKPDKKEEVANSAEQ</sequence>
<feature type="compositionally biased region" description="Basic and acidic residues" evidence="2">
    <location>
        <begin position="878"/>
        <end position="901"/>
    </location>
</feature>
<feature type="compositionally biased region" description="Polar residues" evidence="2">
    <location>
        <begin position="174"/>
        <end position="188"/>
    </location>
</feature>